<evidence type="ECO:0000256" key="7">
    <source>
        <dbReference type="SAM" id="Phobius"/>
    </source>
</evidence>
<dbReference type="InterPro" id="IPR006707">
    <property type="entry name" value="T7SS_EccD"/>
</dbReference>
<evidence type="ECO:0000256" key="1">
    <source>
        <dbReference type="ARBA" id="ARBA00004651"/>
    </source>
</evidence>
<evidence type="ECO:0000259" key="8">
    <source>
        <dbReference type="Pfam" id="PF19053"/>
    </source>
</evidence>
<dbReference type="Pfam" id="PF19053">
    <property type="entry name" value="EccD"/>
    <property type="match status" value="1"/>
</dbReference>
<reference evidence="9 10" key="1">
    <citation type="submission" date="2016-01" db="EMBL/GenBank/DDBJ databases">
        <title>The new phylogeny of the genus Mycobacterium.</title>
        <authorList>
            <person name="Tarcisio F."/>
            <person name="Conor M."/>
            <person name="Antonella G."/>
            <person name="Elisabetta G."/>
            <person name="Giulia F.S."/>
            <person name="Sara T."/>
            <person name="Anna F."/>
            <person name="Clotilde B."/>
            <person name="Roberto B."/>
            <person name="Veronica D.S."/>
            <person name="Fabio R."/>
            <person name="Monica P."/>
            <person name="Olivier J."/>
            <person name="Enrico T."/>
            <person name="Nicola S."/>
        </authorList>
    </citation>
    <scope>NUCLEOTIDE SEQUENCE [LARGE SCALE GENOMIC DNA]</scope>
    <source>
        <strain evidence="9 10">DSM 45541</strain>
    </source>
</reference>
<gene>
    <name evidence="9" type="ORF">AWC12_06460</name>
</gene>
<feature type="transmembrane region" description="Helical" evidence="7">
    <location>
        <begin position="140"/>
        <end position="161"/>
    </location>
</feature>
<keyword evidence="5 7" id="KW-1133">Transmembrane helix</keyword>
<dbReference type="GO" id="GO:0005886">
    <property type="term" value="C:plasma membrane"/>
    <property type="evidence" value="ECO:0007669"/>
    <property type="project" value="UniProtKB-SubCell"/>
</dbReference>
<dbReference type="Proteomes" id="UP000193622">
    <property type="component" value="Unassembled WGS sequence"/>
</dbReference>
<evidence type="ECO:0000256" key="5">
    <source>
        <dbReference type="ARBA" id="ARBA00022989"/>
    </source>
</evidence>
<keyword evidence="4 7" id="KW-0812">Transmembrane</keyword>
<feature type="transmembrane region" description="Helical" evidence="7">
    <location>
        <begin position="291"/>
        <end position="314"/>
    </location>
</feature>
<evidence type="ECO:0000313" key="10">
    <source>
        <dbReference type="Proteomes" id="UP000193622"/>
    </source>
</evidence>
<feature type="transmembrane region" description="Helical" evidence="7">
    <location>
        <begin position="348"/>
        <end position="366"/>
    </location>
</feature>
<feature type="transmembrane region" description="Helical" evidence="7">
    <location>
        <begin position="411"/>
        <end position="430"/>
    </location>
</feature>
<feature type="transmembrane region" description="Helical" evidence="7">
    <location>
        <begin position="218"/>
        <end position="241"/>
    </location>
</feature>
<proteinExistence type="inferred from homology"/>
<feature type="transmembrane region" description="Helical" evidence="7">
    <location>
        <begin position="114"/>
        <end position="134"/>
    </location>
</feature>
<dbReference type="RefSeq" id="WP_085172888.1">
    <property type="nucleotide sequence ID" value="NZ_LQPC01000020.1"/>
</dbReference>
<dbReference type="AlphaFoldDB" id="A0A1X1WUT2"/>
<feature type="transmembrane region" description="Helical" evidence="7">
    <location>
        <begin position="320"/>
        <end position="336"/>
    </location>
</feature>
<comment type="similarity">
    <text evidence="2">Belongs to the EccD/Snm4 family.</text>
</comment>
<evidence type="ECO:0000256" key="2">
    <source>
        <dbReference type="ARBA" id="ARBA00006162"/>
    </source>
</evidence>
<keyword evidence="6 7" id="KW-0472">Membrane</keyword>
<evidence type="ECO:0000256" key="4">
    <source>
        <dbReference type="ARBA" id="ARBA00022692"/>
    </source>
</evidence>
<evidence type="ECO:0000313" key="9">
    <source>
        <dbReference type="EMBL" id="ORV90396.1"/>
    </source>
</evidence>
<feature type="domain" description="EccD-like transmembrane" evidence="8">
    <location>
        <begin position="281"/>
        <end position="432"/>
    </location>
</feature>
<organism evidence="9 10">
    <name type="scientific">Mycolicibacterium iranicum</name>
    <name type="common">Mycobacterium iranicum</name>
    <dbReference type="NCBI Taxonomy" id="912594"/>
    <lineage>
        <taxon>Bacteria</taxon>
        <taxon>Bacillati</taxon>
        <taxon>Actinomycetota</taxon>
        <taxon>Actinomycetes</taxon>
        <taxon>Mycobacteriales</taxon>
        <taxon>Mycobacteriaceae</taxon>
        <taxon>Mycolicibacterium</taxon>
    </lineage>
</organism>
<dbReference type="InterPro" id="IPR024962">
    <property type="entry name" value="YukD-like"/>
</dbReference>
<dbReference type="EMBL" id="LQPC01000020">
    <property type="protein sequence ID" value="ORV90396.1"/>
    <property type="molecule type" value="Genomic_DNA"/>
</dbReference>
<sequence length="436" mass="43791">MPDTLCRLVVEVTGADQSGSVDLVLPSQCPLGELIPPIVCAIFGDTADAPQRWHLTRAAGAALDTSVSLQDNGIQDGDIVILSTAPLPRPRLTPTEPCGVVARTAATAPLTRRVLVSAAAAGTLLSAVLLVWAGLHAATIWPLGAAATLAAVAATAAVAVGRSDRESTELLSLGAVVFVSATGILAVPGAGWVAAALLAAASAMAMSTLLLRMTDDCGLMTACAAAGGAVSAAVALCIAVGPRLVVAGAALAIISLVGLSAAPRIAALATRLGPAHLDVDEQRAAAAHRTLSALVAGWSVSAMLGAFAVGGAAVHHGSPMILAACFAADLGVLLVLRQRSHVDPCRRVWLFIAGIAALLSAFAVAVAAAPALAHWLCVAAAVGCAACSWCFSRPIELSPLLRNAIQVVEYAALVSVIPLAFWVAGLYGLVREASLS</sequence>
<dbReference type="InterPro" id="IPR044049">
    <property type="entry name" value="EccD_transm"/>
</dbReference>
<dbReference type="Gene3D" id="3.10.20.90">
    <property type="entry name" value="Phosphatidylinositol 3-kinase Catalytic Subunit, Chain A, domain 1"/>
    <property type="match status" value="1"/>
</dbReference>
<accession>A0A1X1WUT2</accession>
<feature type="transmembrane region" description="Helical" evidence="7">
    <location>
        <begin position="247"/>
        <end position="270"/>
    </location>
</feature>
<dbReference type="Pfam" id="PF08817">
    <property type="entry name" value="YukD"/>
    <property type="match status" value="1"/>
</dbReference>
<evidence type="ECO:0000256" key="6">
    <source>
        <dbReference type="ARBA" id="ARBA00023136"/>
    </source>
</evidence>
<comment type="subcellular location">
    <subcellularLocation>
        <location evidence="1">Cell membrane</location>
        <topology evidence="1">Multi-pass membrane protein</topology>
    </subcellularLocation>
</comment>
<feature type="transmembrane region" description="Helical" evidence="7">
    <location>
        <begin position="192"/>
        <end position="211"/>
    </location>
</feature>
<keyword evidence="3" id="KW-1003">Cell membrane</keyword>
<feature type="transmembrane region" description="Helical" evidence="7">
    <location>
        <begin position="168"/>
        <end position="186"/>
    </location>
</feature>
<name>A0A1X1WUT2_MYCIR</name>
<dbReference type="NCBIfam" id="TIGR03920">
    <property type="entry name" value="T7SS_EccD"/>
    <property type="match status" value="1"/>
</dbReference>
<protein>
    <recommendedName>
        <fullName evidence="8">EccD-like transmembrane domain-containing protein</fullName>
    </recommendedName>
</protein>
<comment type="caution">
    <text evidence="9">The sequence shown here is derived from an EMBL/GenBank/DDBJ whole genome shotgun (WGS) entry which is preliminary data.</text>
</comment>
<evidence type="ECO:0000256" key="3">
    <source>
        <dbReference type="ARBA" id="ARBA00022475"/>
    </source>
</evidence>